<accession>A0A0F9PRQ1</accession>
<proteinExistence type="predicted"/>
<dbReference type="AlphaFoldDB" id="A0A0F9PRQ1"/>
<evidence type="ECO:0000313" key="1">
    <source>
        <dbReference type="EMBL" id="KKM95797.1"/>
    </source>
</evidence>
<comment type="caution">
    <text evidence="1">The sequence shown here is derived from an EMBL/GenBank/DDBJ whole genome shotgun (WGS) entry which is preliminary data.</text>
</comment>
<dbReference type="EMBL" id="LAZR01005960">
    <property type="protein sequence ID" value="KKM95797.1"/>
    <property type="molecule type" value="Genomic_DNA"/>
</dbReference>
<name>A0A0F9PRQ1_9ZZZZ</name>
<protein>
    <submittedName>
        <fullName evidence="1">Uncharacterized protein</fullName>
    </submittedName>
</protein>
<sequence length="58" mass="6675">MVTVKRIYPKDGITLEITAPPEVWRCVVVAVGSQIFVGDESILKEFYNFLRAEIYKLK</sequence>
<organism evidence="1">
    <name type="scientific">marine sediment metagenome</name>
    <dbReference type="NCBI Taxonomy" id="412755"/>
    <lineage>
        <taxon>unclassified sequences</taxon>
        <taxon>metagenomes</taxon>
        <taxon>ecological metagenomes</taxon>
    </lineage>
</organism>
<gene>
    <name evidence="1" type="ORF">LCGC14_1184580</name>
</gene>
<reference evidence="1" key="1">
    <citation type="journal article" date="2015" name="Nature">
        <title>Complex archaea that bridge the gap between prokaryotes and eukaryotes.</title>
        <authorList>
            <person name="Spang A."/>
            <person name="Saw J.H."/>
            <person name="Jorgensen S.L."/>
            <person name="Zaremba-Niedzwiedzka K."/>
            <person name="Martijn J."/>
            <person name="Lind A.E."/>
            <person name="van Eijk R."/>
            <person name="Schleper C."/>
            <person name="Guy L."/>
            <person name="Ettema T.J."/>
        </authorList>
    </citation>
    <scope>NUCLEOTIDE SEQUENCE</scope>
</reference>